<evidence type="ECO:0000313" key="3">
    <source>
        <dbReference type="Proteomes" id="UP001501116"/>
    </source>
</evidence>
<gene>
    <name evidence="2" type="ORF">GCM10009754_15060</name>
</gene>
<proteinExistence type="predicted"/>
<evidence type="ECO:0000256" key="1">
    <source>
        <dbReference type="SAM" id="Phobius"/>
    </source>
</evidence>
<feature type="transmembrane region" description="Helical" evidence="1">
    <location>
        <begin position="12"/>
        <end position="35"/>
    </location>
</feature>
<sequence>MFLAEAAIPAWGSIGLGVASAATAVAALVVAIRALRNNRRR</sequence>
<evidence type="ECO:0000313" key="2">
    <source>
        <dbReference type="EMBL" id="GAA1947833.1"/>
    </source>
</evidence>
<dbReference type="Proteomes" id="UP001501116">
    <property type="component" value="Unassembled WGS sequence"/>
</dbReference>
<keyword evidence="3" id="KW-1185">Reference proteome</keyword>
<dbReference type="EMBL" id="BAAANN010000005">
    <property type="protein sequence ID" value="GAA1947833.1"/>
    <property type="molecule type" value="Genomic_DNA"/>
</dbReference>
<dbReference type="RefSeq" id="WP_344414952.1">
    <property type="nucleotide sequence ID" value="NZ_BAAANN010000005.1"/>
</dbReference>
<keyword evidence="1" id="KW-0472">Membrane</keyword>
<comment type="caution">
    <text evidence="2">The sequence shown here is derived from an EMBL/GenBank/DDBJ whole genome shotgun (WGS) entry which is preliminary data.</text>
</comment>
<keyword evidence="1" id="KW-0812">Transmembrane</keyword>
<organism evidence="2 3">
    <name type="scientific">Amycolatopsis minnesotensis</name>
    <dbReference type="NCBI Taxonomy" id="337894"/>
    <lineage>
        <taxon>Bacteria</taxon>
        <taxon>Bacillati</taxon>
        <taxon>Actinomycetota</taxon>
        <taxon>Actinomycetes</taxon>
        <taxon>Pseudonocardiales</taxon>
        <taxon>Pseudonocardiaceae</taxon>
        <taxon>Amycolatopsis</taxon>
    </lineage>
</organism>
<keyword evidence="1" id="KW-1133">Transmembrane helix</keyword>
<name>A0ABN2Q9Q0_9PSEU</name>
<protein>
    <submittedName>
        <fullName evidence="2">Uncharacterized protein</fullName>
    </submittedName>
</protein>
<accession>A0ABN2Q9Q0</accession>
<reference evidence="2 3" key="1">
    <citation type="journal article" date="2019" name="Int. J. Syst. Evol. Microbiol.">
        <title>The Global Catalogue of Microorganisms (GCM) 10K type strain sequencing project: providing services to taxonomists for standard genome sequencing and annotation.</title>
        <authorList>
            <consortium name="The Broad Institute Genomics Platform"/>
            <consortium name="The Broad Institute Genome Sequencing Center for Infectious Disease"/>
            <person name="Wu L."/>
            <person name="Ma J."/>
        </authorList>
    </citation>
    <scope>NUCLEOTIDE SEQUENCE [LARGE SCALE GENOMIC DNA]</scope>
    <source>
        <strain evidence="2 3">JCM 14545</strain>
    </source>
</reference>